<dbReference type="GO" id="GO:0004057">
    <property type="term" value="F:arginyl-tRNA--protein transferase activity"/>
    <property type="evidence" value="ECO:0007669"/>
    <property type="project" value="InterPro"/>
</dbReference>
<evidence type="ECO:0000313" key="4">
    <source>
        <dbReference type="WBParaSite" id="TTAC_0000404101-mRNA-1"/>
    </source>
</evidence>
<organism evidence="4">
    <name type="scientific">Hydatigena taeniaeformis</name>
    <name type="common">Feline tapeworm</name>
    <name type="synonym">Taenia taeniaeformis</name>
    <dbReference type="NCBI Taxonomy" id="6205"/>
    <lineage>
        <taxon>Eukaryota</taxon>
        <taxon>Metazoa</taxon>
        <taxon>Spiralia</taxon>
        <taxon>Lophotrochozoa</taxon>
        <taxon>Platyhelminthes</taxon>
        <taxon>Cestoda</taxon>
        <taxon>Eucestoda</taxon>
        <taxon>Cyclophyllidea</taxon>
        <taxon>Taeniidae</taxon>
        <taxon>Hydatigera</taxon>
    </lineage>
</organism>
<reference evidence="2 3" key="2">
    <citation type="submission" date="2018-11" db="EMBL/GenBank/DDBJ databases">
        <authorList>
            <consortium name="Pathogen Informatics"/>
        </authorList>
    </citation>
    <scope>NUCLEOTIDE SEQUENCE [LARGE SCALE GENOMIC DNA]</scope>
</reference>
<proteinExistence type="predicted"/>
<gene>
    <name evidence="2" type="ORF">TTAC_LOCUS4027</name>
</gene>
<feature type="domain" description="N-end rule aminoacyl transferase C-terminal" evidence="1">
    <location>
        <begin position="68"/>
        <end position="113"/>
    </location>
</feature>
<reference evidence="4" key="1">
    <citation type="submission" date="2017-02" db="UniProtKB">
        <authorList>
            <consortium name="WormBaseParasite"/>
        </authorList>
    </citation>
    <scope>IDENTIFICATION</scope>
</reference>
<dbReference type="WBParaSite" id="TTAC_0000404101-mRNA-1">
    <property type="protein sequence ID" value="TTAC_0000404101-mRNA-1"/>
    <property type="gene ID" value="TTAC_0000404101"/>
</dbReference>
<accession>A0A0R3WTF1</accession>
<protein>
    <submittedName>
        <fullName evidence="4">ATE_C domain-containing protein</fullName>
    </submittedName>
</protein>
<evidence type="ECO:0000259" key="1">
    <source>
        <dbReference type="Pfam" id="PF04377"/>
    </source>
</evidence>
<dbReference type="PANTHER" id="PTHR21367:SF1">
    <property type="entry name" value="ARGINYL-TRNA--PROTEIN TRANSFERASE 1"/>
    <property type="match status" value="1"/>
</dbReference>
<dbReference type="EMBL" id="UYWX01003515">
    <property type="protein sequence ID" value="VDM24013.1"/>
    <property type="molecule type" value="Genomic_DNA"/>
</dbReference>
<evidence type="ECO:0000313" key="2">
    <source>
        <dbReference type="EMBL" id="VDM24013.1"/>
    </source>
</evidence>
<sequence>MPSPPSIPRLPHNLLSIYIGLCALIEEDHARSAPIISPFECTKEAAFRALSRPSAHDAAAETAGALQFASYHQQCCLHEHTLIAVGVLDLVPGCLSSVYFFHPSPPDYAFLSLDFTSYFVMPACVQA</sequence>
<dbReference type="GO" id="GO:0005737">
    <property type="term" value="C:cytoplasm"/>
    <property type="evidence" value="ECO:0007669"/>
    <property type="project" value="TreeGrafter"/>
</dbReference>
<name>A0A0R3WTF1_HYDTA</name>
<evidence type="ECO:0000313" key="3">
    <source>
        <dbReference type="Proteomes" id="UP000274429"/>
    </source>
</evidence>
<dbReference type="InterPro" id="IPR030700">
    <property type="entry name" value="N-end_Aminoacyl_Trfase"/>
</dbReference>
<dbReference type="Proteomes" id="UP000274429">
    <property type="component" value="Unassembled WGS sequence"/>
</dbReference>
<dbReference type="AlphaFoldDB" id="A0A0R3WTF1"/>
<dbReference type="OrthoDB" id="10588677at2759"/>
<dbReference type="PANTHER" id="PTHR21367">
    <property type="entry name" value="ARGININE-TRNA-PROTEIN TRANSFERASE 1"/>
    <property type="match status" value="1"/>
</dbReference>
<dbReference type="InterPro" id="IPR007472">
    <property type="entry name" value="N-end_Aminoacyl_Trfase_C"/>
</dbReference>
<dbReference type="Pfam" id="PF04377">
    <property type="entry name" value="ATE_C"/>
    <property type="match status" value="1"/>
</dbReference>
<keyword evidence="3" id="KW-1185">Reference proteome</keyword>